<proteinExistence type="predicted"/>
<comment type="caution">
    <text evidence="1">The sequence shown here is derived from an EMBL/GenBank/DDBJ whole genome shotgun (WGS) entry which is preliminary data.</text>
</comment>
<dbReference type="AlphaFoldDB" id="X1TIZ7"/>
<accession>X1TIZ7</accession>
<reference evidence="1" key="1">
    <citation type="journal article" date="2014" name="Front. Microbiol.">
        <title>High frequency of phylogenetically diverse reductive dehalogenase-homologous genes in deep subseafloor sedimentary metagenomes.</title>
        <authorList>
            <person name="Kawai M."/>
            <person name="Futagami T."/>
            <person name="Toyoda A."/>
            <person name="Takaki Y."/>
            <person name="Nishi S."/>
            <person name="Hori S."/>
            <person name="Arai W."/>
            <person name="Tsubouchi T."/>
            <person name="Morono Y."/>
            <person name="Uchiyama I."/>
            <person name="Ito T."/>
            <person name="Fujiyama A."/>
            <person name="Inagaki F."/>
            <person name="Takami H."/>
        </authorList>
    </citation>
    <scope>NUCLEOTIDE SEQUENCE</scope>
    <source>
        <strain evidence="1">Expedition CK06-06</strain>
    </source>
</reference>
<protein>
    <submittedName>
        <fullName evidence="1">Uncharacterized protein</fullName>
    </submittedName>
</protein>
<feature type="non-terminal residue" evidence="1">
    <location>
        <position position="1"/>
    </location>
</feature>
<organism evidence="1">
    <name type="scientific">marine sediment metagenome</name>
    <dbReference type="NCBI Taxonomy" id="412755"/>
    <lineage>
        <taxon>unclassified sequences</taxon>
        <taxon>metagenomes</taxon>
        <taxon>ecological metagenomes</taxon>
    </lineage>
</organism>
<evidence type="ECO:0000313" key="1">
    <source>
        <dbReference type="EMBL" id="GAI79984.1"/>
    </source>
</evidence>
<gene>
    <name evidence="1" type="ORF">S12H4_16654</name>
</gene>
<name>X1TIZ7_9ZZZZ</name>
<sequence>DMYSFNRINTLDTYKVYNILFTYHFTLKLQNYLIPITNLISFVNSYGYI</sequence>
<dbReference type="EMBL" id="BARW01008072">
    <property type="protein sequence ID" value="GAI79984.1"/>
    <property type="molecule type" value="Genomic_DNA"/>
</dbReference>